<dbReference type="InterPro" id="IPR020568">
    <property type="entry name" value="Ribosomal_Su5_D2-typ_SF"/>
</dbReference>
<protein>
    <recommendedName>
        <fullName evidence="1">endopeptidase La</fullName>
        <ecNumber evidence="1">3.4.21.53</ecNumber>
    </recommendedName>
</protein>
<dbReference type="SUPFAM" id="SSF54211">
    <property type="entry name" value="Ribosomal protein S5 domain 2-like"/>
    <property type="match status" value="1"/>
</dbReference>
<dbReference type="InterPro" id="IPR027065">
    <property type="entry name" value="Lon_Prtase"/>
</dbReference>
<feature type="active site" evidence="1">
    <location>
        <position position="89"/>
    </location>
</feature>
<dbReference type="GO" id="GO:0004252">
    <property type="term" value="F:serine-type endopeptidase activity"/>
    <property type="evidence" value="ECO:0007669"/>
    <property type="project" value="UniProtKB-UniRule"/>
</dbReference>
<dbReference type="GO" id="GO:0006508">
    <property type="term" value="P:proteolysis"/>
    <property type="evidence" value="ECO:0007669"/>
    <property type="project" value="UniProtKB-KW"/>
</dbReference>
<name>A0A2J6X901_9BACT</name>
<organism evidence="3 4">
    <name type="scientific">Caldisericum exile</name>
    <dbReference type="NCBI Taxonomy" id="693075"/>
    <lineage>
        <taxon>Bacteria</taxon>
        <taxon>Pseudomonadati</taxon>
        <taxon>Caldisericota/Cryosericota group</taxon>
        <taxon>Caldisericota</taxon>
        <taxon>Caldisericia</taxon>
        <taxon>Caldisericales</taxon>
        <taxon>Caldisericaceae</taxon>
        <taxon>Caldisericum</taxon>
    </lineage>
</organism>
<comment type="catalytic activity">
    <reaction evidence="1">
        <text>Hydrolysis of proteins in presence of ATP.</text>
        <dbReference type="EC" id="3.4.21.53"/>
    </reaction>
</comment>
<reference evidence="3 4" key="1">
    <citation type="submission" date="2018-01" db="EMBL/GenBank/DDBJ databases">
        <title>Metagenomic assembled genomes from two thermal pools in the Uzon Caldera, Kamchatka, Russia.</title>
        <authorList>
            <person name="Wilkins L."/>
            <person name="Ettinger C."/>
        </authorList>
    </citation>
    <scope>NUCLEOTIDE SEQUENCE [LARGE SCALE GENOMIC DNA]</scope>
    <source>
        <strain evidence="3">ARK-10</strain>
    </source>
</reference>
<comment type="similarity">
    <text evidence="1">Belongs to the peptidase S16 family.</text>
</comment>
<dbReference type="PANTHER" id="PTHR10046">
    <property type="entry name" value="ATP DEPENDENT LON PROTEASE FAMILY MEMBER"/>
    <property type="match status" value="1"/>
</dbReference>
<comment type="caution">
    <text evidence="3">The sequence shown here is derived from an EMBL/GenBank/DDBJ whole genome shotgun (WGS) entry which is preliminary data.</text>
</comment>
<dbReference type="AlphaFoldDB" id="A0A2J6X901"/>
<keyword evidence="1" id="KW-0645">Protease</keyword>
<dbReference type="PRINTS" id="PR00830">
    <property type="entry name" value="ENDOLAPTASE"/>
</dbReference>
<evidence type="ECO:0000256" key="1">
    <source>
        <dbReference type="PROSITE-ProRule" id="PRU01122"/>
    </source>
</evidence>
<evidence type="ECO:0000313" key="3">
    <source>
        <dbReference type="EMBL" id="PMP83818.1"/>
    </source>
</evidence>
<feature type="domain" description="Lon proteolytic" evidence="2">
    <location>
        <begin position="1"/>
        <end position="140"/>
    </location>
</feature>
<dbReference type="PROSITE" id="PS51786">
    <property type="entry name" value="LON_PROTEOLYTIC"/>
    <property type="match status" value="1"/>
</dbReference>
<dbReference type="GO" id="GO:0030163">
    <property type="term" value="P:protein catabolic process"/>
    <property type="evidence" value="ECO:0007669"/>
    <property type="project" value="InterPro"/>
</dbReference>
<evidence type="ECO:0000259" key="2">
    <source>
        <dbReference type="PROSITE" id="PS51786"/>
    </source>
</evidence>
<dbReference type="InterPro" id="IPR008269">
    <property type="entry name" value="Lon_proteolytic"/>
</dbReference>
<evidence type="ECO:0000313" key="4">
    <source>
        <dbReference type="Proteomes" id="UP000236910"/>
    </source>
</evidence>
<feature type="active site" evidence="1">
    <location>
        <position position="46"/>
    </location>
</feature>
<dbReference type="Gene3D" id="3.30.230.10">
    <property type="match status" value="1"/>
</dbReference>
<proteinExistence type="inferred from homology"/>
<dbReference type="EMBL" id="PNIX01000066">
    <property type="protein sequence ID" value="PMP83818.1"/>
    <property type="molecule type" value="Genomic_DNA"/>
</dbReference>
<dbReference type="GO" id="GO:0005524">
    <property type="term" value="F:ATP binding"/>
    <property type="evidence" value="ECO:0007669"/>
    <property type="project" value="InterPro"/>
</dbReference>
<dbReference type="InterPro" id="IPR014721">
    <property type="entry name" value="Ribsml_uS5_D2-typ_fold_subgr"/>
</dbReference>
<accession>A0A2J6X901</accession>
<gene>
    <name evidence="3" type="ORF">C0175_01135</name>
</gene>
<sequence>MKESAQAALSYIRANAEKLGIQPDFYDKYDIHIHVPEGAVPKEGPSAGITMFVALVSVLKGVPVNKDVAMTGEITLRGRVLPVGGIKEKVLGAYRANIRTIILPKANEIDIEDIPEKVRSNIKFYFIDNVEEALNIALENEHREDT</sequence>
<keyword evidence="1" id="KW-0720">Serine protease</keyword>
<keyword evidence="1" id="KW-0378">Hydrolase</keyword>
<dbReference type="Pfam" id="PF05362">
    <property type="entry name" value="Lon_C"/>
    <property type="match status" value="1"/>
</dbReference>
<dbReference type="Proteomes" id="UP000236910">
    <property type="component" value="Unassembled WGS sequence"/>
</dbReference>
<dbReference type="GO" id="GO:0004176">
    <property type="term" value="F:ATP-dependent peptidase activity"/>
    <property type="evidence" value="ECO:0007669"/>
    <property type="project" value="UniProtKB-UniRule"/>
</dbReference>
<feature type="non-terminal residue" evidence="3">
    <location>
        <position position="1"/>
    </location>
</feature>
<dbReference type="EC" id="3.4.21.53" evidence="1"/>